<name>A0A2H0NE41_9BACT</name>
<dbReference type="InterPro" id="IPR014048">
    <property type="entry name" value="MethylDNA_cys_MeTrfase_DNA-bd"/>
</dbReference>
<dbReference type="PANTHER" id="PTHR10815">
    <property type="entry name" value="METHYLATED-DNA--PROTEIN-CYSTEINE METHYLTRANSFERASE"/>
    <property type="match status" value="1"/>
</dbReference>
<dbReference type="CDD" id="cd06445">
    <property type="entry name" value="ATase"/>
    <property type="match status" value="1"/>
</dbReference>
<keyword evidence="5 9" id="KW-0808">Transferase</keyword>
<dbReference type="AlphaFoldDB" id="A0A2H0NE41"/>
<dbReference type="PROSITE" id="PS00374">
    <property type="entry name" value="MGMT"/>
    <property type="match status" value="1"/>
</dbReference>
<sequence length="156" mass="17937">MPNYKIYYQSPIGWLEIIAIDKNIIAINFVKQKKAAVRVNSLLKKCCQQLTEYFQGRRQKFNINFQIQGTNFQQKVWQNLLRVPYSSIMAYQDLATAIGQFKAGRAVGQAVNKNKLPIIIPCHRVIGSNGQLIGYAGGLWRKKWLIEHERKLANIS</sequence>
<evidence type="ECO:0000256" key="8">
    <source>
        <dbReference type="ARBA" id="ARBA00049348"/>
    </source>
</evidence>
<dbReference type="GO" id="GO:0032259">
    <property type="term" value="P:methylation"/>
    <property type="evidence" value="ECO:0007669"/>
    <property type="project" value="UniProtKB-KW"/>
</dbReference>
<gene>
    <name evidence="12" type="ORF">COV55_01905</name>
</gene>
<dbReference type="GO" id="GO:0006307">
    <property type="term" value="P:DNA alkylation repair"/>
    <property type="evidence" value="ECO:0007669"/>
    <property type="project" value="UniProtKB-UniRule"/>
</dbReference>
<keyword evidence="7 9" id="KW-0234">DNA repair</keyword>
<evidence type="ECO:0000256" key="7">
    <source>
        <dbReference type="ARBA" id="ARBA00023204"/>
    </source>
</evidence>
<feature type="domain" description="Methylated-DNA-[protein]-cysteine S-methyltransferase DNA binding" evidence="10">
    <location>
        <begin position="71"/>
        <end position="150"/>
    </location>
</feature>
<dbReference type="GO" id="GO:0003908">
    <property type="term" value="F:methylated-DNA-[protein]-cysteine S-methyltransferase activity"/>
    <property type="evidence" value="ECO:0007669"/>
    <property type="project" value="UniProtKB-UniRule"/>
</dbReference>
<protein>
    <recommendedName>
        <fullName evidence="9">Methylated-DNA--protein-cysteine methyltransferase</fullName>
        <ecNumber evidence="9">2.1.1.63</ecNumber>
    </recommendedName>
    <alternativeName>
        <fullName evidence="9">6-O-methylguanine-DNA methyltransferase</fullName>
        <shortName evidence="9">MGMT</shortName>
    </alternativeName>
    <alternativeName>
        <fullName evidence="9">O-6-methylguanine-DNA-alkyltransferase</fullName>
    </alternativeName>
</protein>
<evidence type="ECO:0000256" key="9">
    <source>
        <dbReference type="HAMAP-Rule" id="MF_00772"/>
    </source>
</evidence>
<comment type="similarity">
    <text evidence="2 9">Belongs to the MGMT family.</text>
</comment>
<comment type="subcellular location">
    <subcellularLocation>
        <location evidence="9">Cytoplasm</location>
    </subcellularLocation>
</comment>
<evidence type="ECO:0000256" key="4">
    <source>
        <dbReference type="ARBA" id="ARBA00022603"/>
    </source>
</evidence>
<evidence type="ECO:0000256" key="6">
    <source>
        <dbReference type="ARBA" id="ARBA00022763"/>
    </source>
</evidence>
<keyword evidence="4 9" id="KW-0489">Methyltransferase</keyword>
<dbReference type="InterPro" id="IPR036217">
    <property type="entry name" value="MethylDNA_cys_MeTrfase_DNAb"/>
</dbReference>
<accession>A0A2H0NE41</accession>
<organism evidence="12 13">
    <name type="scientific">Candidatus Komeilibacteria bacterium CG11_big_fil_rev_8_21_14_0_20_36_20</name>
    <dbReference type="NCBI Taxonomy" id="1974477"/>
    <lineage>
        <taxon>Bacteria</taxon>
        <taxon>Candidatus Komeiliibacteriota</taxon>
    </lineage>
</organism>
<reference evidence="12 13" key="1">
    <citation type="submission" date="2017-09" db="EMBL/GenBank/DDBJ databases">
        <title>Depth-based differentiation of microbial function through sediment-hosted aquifers and enrichment of novel symbionts in the deep terrestrial subsurface.</title>
        <authorList>
            <person name="Probst A.J."/>
            <person name="Ladd B."/>
            <person name="Jarett J.K."/>
            <person name="Geller-Mcgrath D.E."/>
            <person name="Sieber C.M."/>
            <person name="Emerson J.B."/>
            <person name="Anantharaman K."/>
            <person name="Thomas B.C."/>
            <person name="Malmstrom R."/>
            <person name="Stieglmeier M."/>
            <person name="Klingl A."/>
            <person name="Woyke T."/>
            <person name="Ryan C.M."/>
            <person name="Banfield J.F."/>
        </authorList>
    </citation>
    <scope>NUCLEOTIDE SEQUENCE [LARGE SCALE GENOMIC DNA]</scope>
    <source>
        <strain evidence="12">CG11_big_fil_rev_8_21_14_0_20_36_20</strain>
    </source>
</reference>
<comment type="catalytic activity">
    <reaction evidence="8 9">
        <text>a 6-O-methyl-2'-deoxyguanosine in DNA + L-cysteinyl-[protein] = S-methyl-L-cysteinyl-[protein] + a 2'-deoxyguanosine in DNA</text>
        <dbReference type="Rhea" id="RHEA:24000"/>
        <dbReference type="Rhea" id="RHEA-COMP:10131"/>
        <dbReference type="Rhea" id="RHEA-COMP:10132"/>
        <dbReference type="Rhea" id="RHEA-COMP:11367"/>
        <dbReference type="Rhea" id="RHEA-COMP:11368"/>
        <dbReference type="ChEBI" id="CHEBI:29950"/>
        <dbReference type="ChEBI" id="CHEBI:82612"/>
        <dbReference type="ChEBI" id="CHEBI:85445"/>
        <dbReference type="ChEBI" id="CHEBI:85448"/>
        <dbReference type="EC" id="2.1.1.63"/>
    </reaction>
</comment>
<dbReference type="NCBIfam" id="TIGR00589">
    <property type="entry name" value="ogt"/>
    <property type="match status" value="1"/>
</dbReference>
<comment type="function">
    <text evidence="9">Involved in the cellular defense against the biological effects of O6-methylguanine (O6-MeG) and O4-methylthymine (O4-MeT) in DNA. Repairs the methylated nucleobase in DNA by stoichiometrically transferring the methyl group to a cysteine residue in the enzyme. This is a suicide reaction: the enzyme is irreversibly inactivated.</text>
</comment>
<dbReference type="Gene3D" id="1.10.10.10">
    <property type="entry name" value="Winged helix-like DNA-binding domain superfamily/Winged helix DNA-binding domain"/>
    <property type="match status" value="1"/>
</dbReference>
<dbReference type="Gene3D" id="3.30.160.70">
    <property type="entry name" value="Methylated DNA-protein cysteine methyltransferase domain"/>
    <property type="match status" value="1"/>
</dbReference>
<dbReference type="HAMAP" id="MF_00772">
    <property type="entry name" value="OGT"/>
    <property type="match status" value="1"/>
</dbReference>
<keyword evidence="3 9" id="KW-0963">Cytoplasm</keyword>
<dbReference type="EC" id="2.1.1.63" evidence="9"/>
<dbReference type="InterPro" id="IPR008332">
    <property type="entry name" value="MethylG_MeTrfase_N"/>
</dbReference>
<dbReference type="SUPFAM" id="SSF46767">
    <property type="entry name" value="Methylated DNA-protein cysteine methyltransferase, C-terminal domain"/>
    <property type="match status" value="1"/>
</dbReference>
<evidence type="ECO:0000259" key="10">
    <source>
        <dbReference type="Pfam" id="PF01035"/>
    </source>
</evidence>
<evidence type="ECO:0000259" key="11">
    <source>
        <dbReference type="Pfam" id="PF02870"/>
    </source>
</evidence>
<comment type="catalytic activity">
    <reaction evidence="1 9">
        <text>a 4-O-methyl-thymidine in DNA + L-cysteinyl-[protein] = a thymidine in DNA + S-methyl-L-cysteinyl-[protein]</text>
        <dbReference type="Rhea" id="RHEA:53428"/>
        <dbReference type="Rhea" id="RHEA-COMP:10131"/>
        <dbReference type="Rhea" id="RHEA-COMP:10132"/>
        <dbReference type="Rhea" id="RHEA-COMP:13555"/>
        <dbReference type="Rhea" id="RHEA-COMP:13556"/>
        <dbReference type="ChEBI" id="CHEBI:29950"/>
        <dbReference type="ChEBI" id="CHEBI:82612"/>
        <dbReference type="ChEBI" id="CHEBI:137386"/>
        <dbReference type="ChEBI" id="CHEBI:137387"/>
        <dbReference type="EC" id="2.1.1.63"/>
    </reaction>
</comment>
<dbReference type="Proteomes" id="UP000230564">
    <property type="component" value="Unassembled WGS sequence"/>
</dbReference>
<evidence type="ECO:0000313" key="13">
    <source>
        <dbReference type="Proteomes" id="UP000230564"/>
    </source>
</evidence>
<dbReference type="Pfam" id="PF01035">
    <property type="entry name" value="DNA_binding_1"/>
    <property type="match status" value="1"/>
</dbReference>
<comment type="miscellaneous">
    <text evidence="9">This enzyme catalyzes only one turnover and therefore is not strictly catalytic. According to one definition, an enzyme is a biocatalyst that acts repeatedly and over many reaction cycles.</text>
</comment>
<evidence type="ECO:0000256" key="3">
    <source>
        <dbReference type="ARBA" id="ARBA00022490"/>
    </source>
</evidence>
<keyword evidence="6 9" id="KW-0227">DNA damage</keyword>
<evidence type="ECO:0000256" key="2">
    <source>
        <dbReference type="ARBA" id="ARBA00008711"/>
    </source>
</evidence>
<feature type="domain" description="Methylguanine DNA methyltransferase ribonuclease-like" evidence="11">
    <location>
        <begin position="4"/>
        <end position="66"/>
    </location>
</feature>
<dbReference type="InterPro" id="IPR036631">
    <property type="entry name" value="MGMT_N_sf"/>
</dbReference>
<dbReference type="EMBL" id="PCWQ01000007">
    <property type="protein sequence ID" value="PIR07161.1"/>
    <property type="molecule type" value="Genomic_DNA"/>
</dbReference>
<evidence type="ECO:0000313" key="12">
    <source>
        <dbReference type="EMBL" id="PIR07161.1"/>
    </source>
</evidence>
<evidence type="ECO:0000256" key="1">
    <source>
        <dbReference type="ARBA" id="ARBA00001286"/>
    </source>
</evidence>
<feature type="active site" description="Nucleophile; methyl group acceptor" evidence="9">
    <location>
        <position position="122"/>
    </location>
</feature>
<dbReference type="InterPro" id="IPR023546">
    <property type="entry name" value="MGMT"/>
</dbReference>
<dbReference type="FunFam" id="1.10.10.10:FF:000214">
    <property type="entry name" value="Methylated-DNA--protein-cysteine methyltransferase"/>
    <property type="match status" value="1"/>
</dbReference>
<comment type="caution">
    <text evidence="12">The sequence shown here is derived from an EMBL/GenBank/DDBJ whole genome shotgun (WGS) entry which is preliminary data.</text>
</comment>
<dbReference type="InterPro" id="IPR001497">
    <property type="entry name" value="MethylDNA_cys_MeTrfase_AS"/>
</dbReference>
<dbReference type="GO" id="GO:0005737">
    <property type="term" value="C:cytoplasm"/>
    <property type="evidence" value="ECO:0007669"/>
    <property type="project" value="UniProtKB-SubCell"/>
</dbReference>
<dbReference type="PANTHER" id="PTHR10815:SF13">
    <property type="entry name" value="METHYLATED-DNA--PROTEIN-CYSTEINE METHYLTRANSFERASE"/>
    <property type="match status" value="1"/>
</dbReference>
<proteinExistence type="inferred from homology"/>
<dbReference type="Pfam" id="PF02870">
    <property type="entry name" value="Methyltransf_1N"/>
    <property type="match status" value="1"/>
</dbReference>
<evidence type="ECO:0000256" key="5">
    <source>
        <dbReference type="ARBA" id="ARBA00022679"/>
    </source>
</evidence>
<dbReference type="InterPro" id="IPR036388">
    <property type="entry name" value="WH-like_DNA-bd_sf"/>
</dbReference>
<dbReference type="SUPFAM" id="SSF53155">
    <property type="entry name" value="Methylated DNA-protein cysteine methyltransferase domain"/>
    <property type="match status" value="1"/>
</dbReference>